<name>A0ABR7WS28_9SPHI</name>
<dbReference type="SUPFAM" id="SSF101898">
    <property type="entry name" value="NHL repeat"/>
    <property type="match status" value="1"/>
</dbReference>
<reference evidence="1 2" key="1">
    <citation type="submission" date="2020-09" db="EMBL/GenBank/DDBJ databases">
        <title>Novel species of Mucilaginibacter isolated from a glacier on the Tibetan Plateau.</title>
        <authorList>
            <person name="Liu Q."/>
            <person name="Xin Y.-H."/>
        </authorList>
    </citation>
    <scope>NUCLEOTIDE SEQUENCE [LARGE SCALE GENOMIC DNA]</scope>
    <source>
        <strain evidence="1 2">ZT4R22</strain>
    </source>
</reference>
<keyword evidence="2" id="KW-1185">Reference proteome</keyword>
<dbReference type="Gene3D" id="2.120.10.30">
    <property type="entry name" value="TolB, C-terminal domain"/>
    <property type="match status" value="1"/>
</dbReference>
<gene>
    <name evidence="1" type="ORF">IDJ77_14925</name>
</gene>
<comment type="caution">
    <text evidence="1">The sequence shown here is derived from an EMBL/GenBank/DDBJ whole genome shotgun (WGS) entry which is preliminary data.</text>
</comment>
<protein>
    <submittedName>
        <fullName evidence="1">Uncharacterized protein</fullName>
    </submittedName>
</protein>
<evidence type="ECO:0000313" key="1">
    <source>
        <dbReference type="EMBL" id="MBD1365113.1"/>
    </source>
</evidence>
<dbReference type="RefSeq" id="WP_191189772.1">
    <property type="nucleotide sequence ID" value="NZ_JACWMY010000007.1"/>
</dbReference>
<proteinExistence type="predicted"/>
<accession>A0ABR7WS28</accession>
<dbReference type="Proteomes" id="UP000606600">
    <property type="component" value="Unassembled WGS sequence"/>
</dbReference>
<organism evidence="1 2">
    <name type="scientific">Mucilaginibacter pankratovii</name>
    <dbReference type="NCBI Taxonomy" id="2772110"/>
    <lineage>
        <taxon>Bacteria</taxon>
        <taxon>Pseudomonadati</taxon>
        <taxon>Bacteroidota</taxon>
        <taxon>Sphingobacteriia</taxon>
        <taxon>Sphingobacteriales</taxon>
        <taxon>Sphingobacteriaceae</taxon>
        <taxon>Mucilaginibacter</taxon>
    </lineage>
</organism>
<dbReference type="InterPro" id="IPR011042">
    <property type="entry name" value="6-blade_b-propeller_TolB-like"/>
</dbReference>
<sequence length="353" mass="38573">MNRLKYAMLFCVLVSLNTACKKNNGDLNDKASRLNVQDSSIDFQPKLAVINNGYQPRQVLTIAGKTGEYGYQDGKGTQALFENPWGIEMTQEGDLLVPDPLNNKIRKVTTDGVVTSLDFQNAADGSTLKAPYFVKQGRNGTLAIKALENAAKFWIVQPNGQAAVTTVTRNGFYGSLAKDPYNDFFYTFGLNIGGNNALTGFIEKLLPTGQLVEPYLIPASALPGEPQYSQGTVSSMYIGYNKVKYLVINGNHIYKLTPSGELTRLFTNFNFEPISDIIANKDSRTLYVAAGGSIYSISNNKLMRLVGPNAPDDGHDGIGGGANVRAFNLALSKGENIIYFTDVRHTVRELILK</sequence>
<evidence type="ECO:0000313" key="2">
    <source>
        <dbReference type="Proteomes" id="UP000606600"/>
    </source>
</evidence>
<dbReference type="EMBL" id="JACWMY010000007">
    <property type="protein sequence ID" value="MBD1365113.1"/>
    <property type="molecule type" value="Genomic_DNA"/>
</dbReference>